<dbReference type="InterPro" id="IPR036388">
    <property type="entry name" value="WH-like_DNA-bd_sf"/>
</dbReference>
<dbReference type="InterPro" id="IPR036390">
    <property type="entry name" value="WH_DNA-bd_sf"/>
</dbReference>
<dbReference type="PANTHER" id="PTHR30432:SF1">
    <property type="entry name" value="DNA-BINDING TRANSCRIPTIONAL DUAL REGULATOR MODE"/>
    <property type="match status" value="1"/>
</dbReference>
<keyword evidence="3" id="KW-1185">Reference proteome</keyword>
<dbReference type="RefSeq" id="WP_094375680.1">
    <property type="nucleotide sequence ID" value="NZ_NOKA02000009.1"/>
</dbReference>
<reference evidence="2 3" key="1">
    <citation type="journal article" date="2017" name="Genome Announc.">
        <title>Draft Genome Sequence of a Sporulating and Motile Strain of Lachnotalea glycerini Isolated from Water in Quebec City, Canada.</title>
        <authorList>
            <person name="Maheux A.F."/>
            <person name="Boudreau D.K."/>
            <person name="Berube E."/>
            <person name="Boissinot M."/>
            <person name="Raymond F."/>
            <person name="Brodeur S."/>
            <person name="Corbeil J."/>
            <person name="Isabel S."/>
            <person name="Omar R.F."/>
            <person name="Bergeron M.G."/>
        </authorList>
    </citation>
    <scope>NUCLEOTIDE SEQUENCE [LARGE SCALE GENOMIC DNA]</scope>
    <source>
        <strain evidence="2 3">CCRI-19302</strain>
    </source>
</reference>
<dbReference type="Pfam" id="PF00126">
    <property type="entry name" value="HTH_1"/>
    <property type="match status" value="1"/>
</dbReference>
<dbReference type="Gene3D" id="1.10.10.10">
    <property type="entry name" value="Winged helix-like DNA-binding domain superfamily/Winged helix DNA-binding domain"/>
    <property type="match status" value="1"/>
</dbReference>
<organism evidence="2 3">
    <name type="scientific">Lachnotalea glycerini</name>
    <dbReference type="NCBI Taxonomy" id="1763509"/>
    <lineage>
        <taxon>Bacteria</taxon>
        <taxon>Bacillati</taxon>
        <taxon>Bacillota</taxon>
        <taxon>Clostridia</taxon>
        <taxon>Lachnospirales</taxon>
        <taxon>Lachnospiraceae</taxon>
        <taxon>Lachnotalea</taxon>
    </lineage>
</organism>
<dbReference type="Proteomes" id="UP000216411">
    <property type="component" value="Unassembled WGS sequence"/>
</dbReference>
<dbReference type="AlphaFoldDB" id="A0A371JGG4"/>
<evidence type="ECO:0000313" key="3">
    <source>
        <dbReference type="Proteomes" id="UP000216411"/>
    </source>
</evidence>
<evidence type="ECO:0000313" key="2">
    <source>
        <dbReference type="EMBL" id="RDY31832.1"/>
    </source>
</evidence>
<dbReference type="OrthoDB" id="285216at2"/>
<comment type="caution">
    <text evidence="2">The sequence shown here is derived from an EMBL/GenBank/DDBJ whole genome shotgun (WGS) entry which is preliminary data.</text>
</comment>
<dbReference type="GO" id="GO:0003700">
    <property type="term" value="F:DNA-binding transcription factor activity"/>
    <property type="evidence" value="ECO:0007669"/>
    <property type="project" value="InterPro"/>
</dbReference>
<evidence type="ECO:0000259" key="1">
    <source>
        <dbReference type="Pfam" id="PF00126"/>
    </source>
</evidence>
<accession>A0A371JGG4</accession>
<sequence>MKTILQSHIRLVISGTDDFSNAFGPGTAQLLLGVEKMGSLNQIAKDIGMSYSKAWKSIRETEKALGVALIERNGVKGSSLTKEGEEILALFQRAHQAAHNAVQQVLIEEAEKKILINNKNKNIF</sequence>
<proteinExistence type="predicted"/>
<dbReference type="EMBL" id="NOKA02000009">
    <property type="protein sequence ID" value="RDY31832.1"/>
    <property type="molecule type" value="Genomic_DNA"/>
</dbReference>
<dbReference type="InterPro" id="IPR000847">
    <property type="entry name" value="LysR_HTH_N"/>
</dbReference>
<dbReference type="PANTHER" id="PTHR30432">
    <property type="entry name" value="TRANSCRIPTIONAL REGULATOR MODE"/>
    <property type="match status" value="1"/>
</dbReference>
<feature type="domain" description="HTH lysR-type" evidence="1">
    <location>
        <begin position="30"/>
        <end position="85"/>
    </location>
</feature>
<dbReference type="InterPro" id="IPR051815">
    <property type="entry name" value="Molybdate_resp_trans_reg"/>
</dbReference>
<protein>
    <submittedName>
        <fullName evidence="2">LysR family transcriptional regulator</fullName>
    </submittedName>
</protein>
<name>A0A371JGG4_9FIRM</name>
<gene>
    <name evidence="2" type="ORF">CG710_007565</name>
</gene>
<dbReference type="SUPFAM" id="SSF46785">
    <property type="entry name" value="Winged helix' DNA-binding domain"/>
    <property type="match status" value="1"/>
</dbReference>